<dbReference type="AlphaFoldDB" id="X0KFS2"/>
<name>X0KFS2_FUSOX</name>
<reference evidence="2" key="1">
    <citation type="submission" date="2011-11" db="EMBL/GenBank/DDBJ databases">
        <title>The Genome Sequence of Fusarium oxysporum Cotton.</title>
        <authorList>
            <consortium name="The Broad Institute Genome Sequencing Platform"/>
            <person name="Ma L.-J."/>
            <person name="Gale L.R."/>
            <person name="Schwartz D.C."/>
            <person name="Zhou S."/>
            <person name="Corby-Kistler H."/>
            <person name="Young S.K."/>
            <person name="Zeng Q."/>
            <person name="Gargeya S."/>
            <person name="Fitzgerald M."/>
            <person name="Haas B."/>
            <person name="Abouelleil A."/>
            <person name="Alvarado L."/>
            <person name="Arachchi H.M."/>
            <person name="Berlin A."/>
            <person name="Brown A."/>
            <person name="Chapman S.B."/>
            <person name="Chen Z."/>
            <person name="Dunbar C."/>
            <person name="Freedman E."/>
            <person name="Gearin G."/>
            <person name="Goldberg J."/>
            <person name="Griggs A."/>
            <person name="Gujja S."/>
            <person name="Heiman D."/>
            <person name="Howarth C."/>
            <person name="Larson L."/>
            <person name="Lui A."/>
            <person name="MacDonald P.J.P."/>
            <person name="Montmayeur A."/>
            <person name="Murphy C."/>
            <person name="Neiman D."/>
            <person name="Pearson M."/>
            <person name="Priest M."/>
            <person name="Roberts A."/>
            <person name="Saif S."/>
            <person name="Shea T."/>
            <person name="Shenoy N."/>
            <person name="Sisk P."/>
            <person name="Stolte C."/>
            <person name="Sykes S."/>
            <person name="Wortman J."/>
            <person name="Nusbaum C."/>
            <person name="Birren B."/>
        </authorList>
    </citation>
    <scope>NUCLEOTIDE SEQUENCE [LARGE SCALE GENOMIC DNA]</scope>
    <source>
        <strain evidence="2">25433</strain>
    </source>
</reference>
<dbReference type="EMBL" id="KK035667">
    <property type="protein sequence ID" value="EXM12333.1"/>
    <property type="molecule type" value="Genomic_DNA"/>
</dbReference>
<evidence type="ECO:0000313" key="2">
    <source>
        <dbReference type="EMBL" id="EXM12333.1"/>
    </source>
</evidence>
<accession>X0KFS2</accession>
<dbReference type="Proteomes" id="UP000030701">
    <property type="component" value="Unassembled WGS sequence"/>
</dbReference>
<reference evidence="2" key="2">
    <citation type="submission" date="2014-03" db="EMBL/GenBank/DDBJ databases">
        <title>The Genome Annotation of Fusarium oxysporum Cotton.</title>
        <authorList>
            <consortium name="The Broad Institute Genomics Platform"/>
            <person name="Ma L.-J."/>
            <person name="Corby-Kistler H."/>
            <person name="Broz K."/>
            <person name="Gale L.R."/>
            <person name="Jonkers W."/>
            <person name="O'Donnell K."/>
            <person name="Ploetz R."/>
            <person name="Steinberg C."/>
            <person name="Schwartz D.C."/>
            <person name="VanEtten H."/>
            <person name="Zhou S."/>
            <person name="Young S.K."/>
            <person name="Zeng Q."/>
            <person name="Gargeya S."/>
            <person name="Fitzgerald M."/>
            <person name="Abouelleil A."/>
            <person name="Alvarado L."/>
            <person name="Chapman S.B."/>
            <person name="Gainer-Dewar J."/>
            <person name="Goldberg J."/>
            <person name="Griggs A."/>
            <person name="Gujja S."/>
            <person name="Hansen M."/>
            <person name="Howarth C."/>
            <person name="Imamovic A."/>
            <person name="Ireland A."/>
            <person name="Larimer J."/>
            <person name="McCowan C."/>
            <person name="Murphy C."/>
            <person name="Pearson M."/>
            <person name="Poon T.W."/>
            <person name="Priest M."/>
            <person name="Roberts A."/>
            <person name="Saif S."/>
            <person name="Shea T."/>
            <person name="Sykes S."/>
            <person name="Wortman J."/>
            <person name="Nusbaum C."/>
            <person name="Birren B."/>
        </authorList>
    </citation>
    <scope>NUCLEOTIDE SEQUENCE</scope>
    <source>
        <strain evidence="2">25433</strain>
    </source>
</reference>
<evidence type="ECO:0000256" key="1">
    <source>
        <dbReference type="SAM" id="MobiDB-lite"/>
    </source>
</evidence>
<proteinExistence type="predicted"/>
<feature type="region of interest" description="Disordered" evidence="1">
    <location>
        <begin position="1"/>
        <end position="44"/>
    </location>
</feature>
<gene>
    <name evidence="2" type="ORF">FOTG_19166</name>
</gene>
<protein>
    <submittedName>
        <fullName evidence="2">Uncharacterized protein</fullName>
    </submittedName>
</protein>
<sequence length="44" mass="5249">MDRKAGQAIPRCRKRPENLTIQARDAKERKRGAQTNSRRERERN</sequence>
<organism evidence="2">
    <name type="scientific">Fusarium oxysporum f. sp. vasinfectum 25433</name>
    <dbReference type="NCBI Taxonomy" id="1089449"/>
    <lineage>
        <taxon>Eukaryota</taxon>
        <taxon>Fungi</taxon>
        <taxon>Dikarya</taxon>
        <taxon>Ascomycota</taxon>
        <taxon>Pezizomycotina</taxon>
        <taxon>Sordariomycetes</taxon>
        <taxon>Hypocreomycetidae</taxon>
        <taxon>Hypocreales</taxon>
        <taxon>Nectriaceae</taxon>
        <taxon>Fusarium</taxon>
        <taxon>Fusarium oxysporum species complex</taxon>
    </lineage>
</organism>
<dbReference type="HOGENOM" id="CLU_3224629_0_0_1"/>